<dbReference type="SUPFAM" id="SSF54637">
    <property type="entry name" value="Thioesterase/thiol ester dehydrase-isomerase"/>
    <property type="match status" value="2"/>
</dbReference>
<dbReference type="FunFam" id="2.40.160.210:FF:000001">
    <property type="entry name" value="Acyl-CoA thioesterase II"/>
    <property type="match status" value="1"/>
</dbReference>
<evidence type="ECO:0000256" key="1">
    <source>
        <dbReference type="ARBA" id="ARBA00006538"/>
    </source>
</evidence>
<dbReference type="RefSeq" id="WP_246343758.1">
    <property type="nucleotide sequence ID" value="NZ_BSPS01000013.1"/>
</dbReference>
<feature type="domain" description="Acyl-CoA thioesterase-like C-terminal" evidence="10">
    <location>
        <begin position="158"/>
        <end position="290"/>
    </location>
</feature>
<gene>
    <name evidence="11" type="ORF">GGR43_002887</name>
</gene>
<organism evidence="11 12">
    <name type="scientific">Sphingobium jiangsuense</name>
    <dbReference type="NCBI Taxonomy" id="870476"/>
    <lineage>
        <taxon>Bacteria</taxon>
        <taxon>Pseudomonadati</taxon>
        <taxon>Pseudomonadota</taxon>
        <taxon>Alphaproteobacteria</taxon>
        <taxon>Sphingomonadales</taxon>
        <taxon>Sphingomonadaceae</taxon>
        <taxon>Sphingobium</taxon>
    </lineage>
</organism>
<keyword evidence="4" id="KW-0443">Lipid metabolism</keyword>
<keyword evidence="3 11" id="KW-0378">Hydrolase</keyword>
<evidence type="ECO:0000256" key="7">
    <source>
        <dbReference type="ARBA" id="ARBA00071120"/>
    </source>
</evidence>
<dbReference type="GO" id="GO:0009062">
    <property type="term" value="P:fatty acid catabolic process"/>
    <property type="evidence" value="ECO:0007669"/>
    <property type="project" value="TreeGrafter"/>
</dbReference>
<evidence type="ECO:0000256" key="3">
    <source>
        <dbReference type="ARBA" id="ARBA00022801"/>
    </source>
</evidence>
<dbReference type="EMBL" id="JACIDT010000010">
    <property type="protein sequence ID" value="MBB3927164.1"/>
    <property type="molecule type" value="Genomic_DNA"/>
</dbReference>
<comment type="subunit">
    <text evidence="2">Homotetramer.</text>
</comment>
<name>A0A7W6FRL1_9SPHN</name>
<keyword evidence="12" id="KW-1185">Reference proteome</keyword>
<protein>
    <recommendedName>
        <fullName evidence="7">Acyl-CoA thioesterase 2</fullName>
        <ecNumber evidence="5">3.1.2.20</ecNumber>
    </recommendedName>
    <alternativeName>
        <fullName evidence="8">Thioesterase II</fullName>
    </alternativeName>
</protein>
<dbReference type="InterPro" id="IPR049449">
    <property type="entry name" value="TesB_ACOT8-like_N"/>
</dbReference>
<dbReference type="PANTHER" id="PTHR11066">
    <property type="entry name" value="ACYL-COA THIOESTERASE"/>
    <property type="match status" value="1"/>
</dbReference>
<feature type="domain" description="Acyl-CoA thioesterase-like N-terminal HotDog" evidence="9">
    <location>
        <begin position="43"/>
        <end position="121"/>
    </location>
</feature>
<dbReference type="AlphaFoldDB" id="A0A7W6FRL1"/>
<evidence type="ECO:0000256" key="4">
    <source>
        <dbReference type="ARBA" id="ARBA00023098"/>
    </source>
</evidence>
<evidence type="ECO:0000256" key="8">
    <source>
        <dbReference type="ARBA" id="ARBA00079653"/>
    </source>
</evidence>
<dbReference type="PANTHER" id="PTHR11066:SF34">
    <property type="entry name" value="ACYL-COENZYME A THIOESTERASE 8"/>
    <property type="match status" value="1"/>
</dbReference>
<evidence type="ECO:0000256" key="5">
    <source>
        <dbReference type="ARBA" id="ARBA00038894"/>
    </source>
</evidence>
<comment type="similarity">
    <text evidence="1">Belongs to the C/M/P thioester hydrolase family.</text>
</comment>
<comment type="caution">
    <text evidence="11">The sequence shown here is derived from an EMBL/GenBank/DDBJ whole genome shotgun (WGS) entry which is preliminary data.</text>
</comment>
<accession>A0A7W6FRL1</accession>
<evidence type="ECO:0000256" key="6">
    <source>
        <dbReference type="ARBA" id="ARBA00050943"/>
    </source>
</evidence>
<dbReference type="InterPro" id="IPR003703">
    <property type="entry name" value="Acyl_CoA_thio"/>
</dbReference>
<sequence>MDEKQDGKAGMTHAELVQELLTLLDVEQLGEHRFRGMRKRGGVGRVYGGQVVAQALAAAVKTVDPARAVHSLHSYFLRGGSEDHEIEYRVEADFDGGSFSNRRVVASQEGRVIFNLAASFHHAEPGHSHQPDMPDVPAPEDLPTVLEYLEQHPEHPPRIPNRLYRTASPIEVRCVGVPPFCEATPVEPSLSMWFRAAAPVEAPQWMHRALVAYASDFAMITTALRPHGRFEVQAASLDHSLWFHDDADAGDWLLYTTESPWTGHARGLTFGRIFDRSGRLVASVAQEGLIRDRSLK</sequence>
<evidence type="ECO:0000256" key="2">
    <source>
        <dbReference type="ARBA" id="ARBA00011881"/>
    </source>
</evidence>
<dbReference type="InterPro" id="IPR029069">
    <property type="entry name" value="HotDog_dom_sf"/>
</dbReference>
<dbReference type="Pfam" id="PF13622">
    <property type="entry name" value="4HBT_3"/>
    <property type="match status" value="1"/>
</dbReference>
<dbReference type="InterPro" id="IPR049450">
    <property type="entry name" value="ACOT8-like_C"/>
</dbReference>
<dbReference type="EC" id="3.1.2.20" evidence="5"/>
<reference evidence="11 12" key="1">
    <citation type="submission" date="2020-08" db="EMBL/GenBank/DDBJ databases">
        <title>Genomic Encyclopedia of Type Strains, Phase IV (KMG-IV): sequencing the most valuable type-strain genomes for metagenomic binning, comparative biology and taxonomic classification.</title>
        <authorList>
            <person name="Goeker M."/>
        </authorList>
    </citation>
    <scope>NUCLEOTIDE SEQUENCE [LARGE SCALE GENOMIC DNA]</scope>
    <source>
        <strain evidence="11 12">DSM 26189</strain>
    </source>
</reference>
<dbReference type="GO" id="GO:0006637">
    <property type="term" value="P:acyl-CoA metabolic process"/>
    <property type="evidence" value="ECO:0007669"/>
    <property type="project" value="InterPro"/>
</dbReference>
<dbReference type="Pfam" id="PF20789">
    <property type="entry name" value="4HBT_3C"/>
    <property type="match status" value="1"/>
</dbReference>
<evidence type="ECO:0000259" key="10">
    <source>
        <dbReference type="Pfam" id="PF20789"/>
    </source>
</evidence>
<dbReference type="CDD" id="cd03445">
    <property type="entry name" value="Thioesterase_II_repeat2"/>
    <property type="match status" value="1"/>
</dbReference>
<evidence type="ECO:0000313" key="11">
    <source>
        <dbReference type="EMBL" id="MBB3927164.1"/>
    </source>
</evidence>
<evidence type="ECO:0000259" key="9">
    <source>
        <dbReference type="Pfam" id="PF13622"/>
    </source>
</evidence>
<dbReference type="CDD" id="cd03444">
    <property type="entry name" value="Thioesterase_II_repeat1"/>
    <property type="match status" value="1"/>
</dbReference>
<dbReference type="InterPro" id="IPR042171">
    <property type="entry name" value="Acyl-CoA_hotdog"/>
</dbReference>
<dbReference type="Gene3D" id="2.40.160.210">
    <property type="entry name" value="Acyl-CoA thioesterase, double hotdog domain"/>
    <property type="match status" value="1"/>
</dbReference>
<dbReference type="GO" id="GO:0047617">
    <property type="term" value="F:fatty acyl-CoA hydrolase activity"/>
    <property type="evidence" value="ECO:0007669"/>
    <property type="project" value="UniProtKB-EC"/>
</dbReference>
<comment type="catalytic activity">
    <reaction evidence="6">
        <text>a fatty acyl-CoA + H2O = a fatty acid + CoA + H(+)</text>
        <dbReference type="Rhea" id="RHEA:16781"/>
        <dbReference type="ChEBI" id="CHEBI:15377"/>
        <dbReference type="ChEBI" id="CHEBI:15378"/>
        <dbReference type="ChEBI" id="CHEBI:28868"/>
        <dbReference type="ChEBI" id="CHEBI:57287"/>
        <dbReference type="ChEBI" id="CHEBI:77636"/>
        <dbReference type="EC" id="3.1.2.20"/>
    </reaction>
    <physiologicalReaction direction="left-to-right" evidence="6">
        <dbReference type="Rhea" id="RHEA:16782"/>
    </physiologicalReaction>
</comment>
<proteinExistence type="inferred from homology"/>
<dbReference type="Proteomes" id="UP000571950">
    <property type="component" value="Unassembled WGS sequence"/>
</dbReference>
<evidence type="ECO:0000313" key="12">
    <source>
        <dbReference type="Proteomes" id="UP000571950"/>
    </source>
</evidence>